<feature type="transmembrane region" description="Helical" evidence="7">
    <location>
        <begin position="270"/>
        <end position="289"/>
    </location>
</feature>
<dbReference type="InterPro" id="IPR011701">
    <property type="entry name" value="MFS"/>
</dbReference>
<dbReference type="InterPro" id="IPR005829">
    <property type="entry name" value="Sugar_transporter_CS"/>
</dbReference>
<protein>
    <submittedName>
        <fullName evidence="9">MFS transporter</fullName>
    </submittedName>
</protein>
<feature type="transmembrane region" description="Helical" evidence="7">
    <location>
        <begin position="56"/>
        <end position="77"/>
    </location>
</feature>
<comment type="caution">
    <text evidence="9">The sequence shown here is derived from an EMBL/GenBank/DDBJ whole genome shotgun (WGS) entry which is preliminary data.</text>
</comment>
<comment type="similarity">
    <text evidence="2">Belongs to the major facilitator superfamily. TCR/Tet family.</text>
</comment>
<dbReference type="Pfam" id="PF07690">
    <property type="entry name" value="MFS_1"/>
    <property type="match status" value="1"/>
</dbReference>
<dbReference type="PROSITE" id="PS00216">
    <property type="entry name" value="SUGAR_TRANSPORT_1"/>
    <property type="match status" value="1"/>
</dbReference>
<dbReference type="InterPro" id="IPR001958">
    <property type="entry name" value="Tet-R_TetA/multi-R_MdtG-like"/>
</dbReference>
<dbReference type="GO" id="GO:0016020">
    <property type="term" value="C:membrane"/>
    <property type="evidence" value="ECO:0007669"/>
    <property type="project" value="UniProtKB-SubCell"/>
</dbReference>
<evidence type="ECO:0000259" key="8">
    <source>
        <dbReference type="PROSITE" id="PS50850"/>
    </source>
</evidence>
<reference evidence="9" key="2">
    <citation type="journal article" date="2021" name="Microbiome">
        <title>Successional dynamics and alternative stable states in a saline activated sludge microbial community over 9 years.</title>
        <authorList>
            <person name="Wang Y."/>
            <person name="Ye J."/>
            <person name="Ju F."/>
            <person name="Liu L."/>
            <person name="Boyd J.A."/>
            <person name="Deng Y."/>
            <person name="Parks D.H."/>
            <person name="Jiang X."/>
            <person name="Yin X."/>
            <person name="Woodcroft B.J."/>
            <person name="Tyson G.W."/>
            <person name="Hugenholtz P."/>
            <person name="Polz M.F."/>
            <person name="Zhang T."/>
        </authorList>
    </citation>
    <scope>NUCLEOTIDE SEQUENCE</scope>
    <source>
        <strain evidence="9">HKST-UBA01</strain>
    </source>
</reference>
<gene>
    <name evidence="9" type="ORF">KC571_02760</name>
</gene>
<dbReference type="SUPFAM" id="SSF103473">
    <property type="entry name" value="MFS general substrate transporter"/>
    <property type="match status" value="1"/>
</dbReference>
<keyword evidence="3" id="KW-0813">Transport</keyword>
<evidence type="ECO:0000313" key="10">
    <source>
        <dbReference type="Proteomes" id="UP000701698"/>
    </source>
</evidence>
<evidence type="ECO:0000256" key="6">
    <source>
        <dbReference type="ARBA" id="ARBA00023136"/>
    </source>
</evidence>
<evidence type="ECO:0000256" key="4">
    <source>
        <dbReference type="ARBA" id="ARBA00022692"/>
    </source>
</evidence>
<dbReference type="AlphaFoldDB" id="A0A955LHF9"/>
<comment type="subcellular location">
    <subcellularLocation>
        <location evidence="1">Membrane</location>
        <topology evidence="1">Multi-pass membrane protein</topology>
    </subcellularLocation>
</comment>
<evidence type="ECO:0000256" key="7">
    <source>
        <dbReference type="SAM" id="Phobius"/>
    </source>
</evidence>
<dbReference type="GO" id="GO:0022857">
    <property type="term" value="F:transmembrane transporter activity"/>
    <property type="evidence" value="ECO:0007669"/>
    <property type="project" value="InterPro"/>
</dbReference>
<dbReference type="EMBL" id="JAGQKX010000064">
    <property type="protein sequence ID" value="MCA9390303.1"/>
    <property type="molecule type" value="Genomic_DNA"/>
</dbReference>
<dbReference type="InterPro" id="IPR020846">
    <property type="entry name" value="MFS_dom"/>
</dbReference>
<feature type="transmembrane region" description="Helical" evidence="7">
    <location>
        <begin position="89"/>
        <end position="108"/>
    </location>
</feature>
<organism evidence="9 10">
    <name type="scientific">candidate division WWE3 bacterium</name>
    <dbReference type="NCBI Taxonomy" id="2053526"/>
    <lineage>
        <taxon>Bacteria</taxon>
        <taxon>Katanobacteria</taxon>
    </lineage>
</organism>
<feature type="transmembrane region" description="Helical" evidence="7">
    <location>
        <begin position="179"/>
        <end position="205"/>
    </location>
</feature>
<feature type="domain" description="Major facilitator superfamily (MFS) profile" evidence="8">
    <location>
        <begin position="8"/>
        <end position="412"/>
    </location>
</feature>
<keyword evidence="4 7" id="KW-0812">Transmembrane</keyword>
<feature type="transmembrane region" description="Helical" evidence="7">
    <location>
        <begin position="150"/>
        <end position="167"/>
    </location>
</feature>
<evidence type="ECO:0000256" key="1">
    <source>
        <dbReference type="ARBA" id="ARBA00004141"/>
    </source>
</evidence>
<feature type="transmembrane region" description="Helical" evidence="7">
    <location>
        <begin position="388"/>
        <end position="408"/>
    </location>
</feature>
<reference evidence="9" key="1">
    <citation type="submission" date="2020-04" db="EMBL/GenBank/DDBJ databases">
        <authorList>
            <person name="Zhang T."/>
        </authorList>
    </citation>
    <scope>NUCLEOTIDE SEQUENCE</scope>
    <source>
        <strain evidence="9">HKST-UBA01</strain>
    </source>
</reference>
<evidence type="ECO:0000256" key="3">
    <source>
        <dbReference type="ARBA" id="ARBA00022448"/>
    </source>
</evidence>
<dbReference type="PANTHER" id="PTHR23504">
    <property type="entry name" value="MAJOR FACILITATOR SUPERFAMILY DOMAIN-CONTAINING PROTEIN 10"/>
    <property type="match status" value="1"/>
</dbReference>
<dbReference type="Gene3D" id="1.20.1250.20">
    <property type="entry name" value="MFS general substrate transporter like domains"/>
    <property type="match status" value="1"/>
</dbReference>
<feature type="transmembrane region" description="Helical" evidence="7">
    <location>
        <begin position="301"/>
        <end position="318"/>
    </location>
</feature>
<dbReference type="InterPro" id="IPR036259">
    <property type="entry name" value="MFS_trans_sf"/>
</dbReference>
<keyword evidence="6 7" id="KW-0472">Membrane</keyword>
<evidence type="ECO:0000256" key="5">
    <source>
        <dbReference type="ARBA" id="ARBA00022989"/>
    </source>
</evidence>
<keyword evidence="5 7" id="KW-1133">Transmembrane helix</keyword>
<dbReference type="PANTHER" id="PTHR23504:SF15">
    <property type="entry name" value="MAJOR FACILITATOR SUPERFAMILY (MFS) PROFILE DOMAIN-CONTAINING PROTEIN"/>
    <property type="match status" value="1"/>
</dbReference>
<dbReference type="PROSITE" id="PS50850">
    <property type="entry name" value="MFS"/>
    <property type="match status" value="1"/>
</dbReference>
<proteinExistence type="inferred from homology"/>
<feature type="transmembrane region" description="Helical" evidence="7">
    <location>
        <begin position="237"/>
        <end position="258"/>
    </location>
</feature>
<accession>A0A955LHF9</accession>
<evidence type="ECO:0000256" key="2">
    <source>
        <dbReference type="ARBA" id="ARBA00007520"/>
    </source>
</evidence>
<feature type="transmembrane region" description="Helical" evidence="7">
    <location>
        <begin position="12"/>
        <end position="36"/>
    </location>
</feature>
<name>A0A955LHF9_UNCKA</name>
<dbReference type="Proteomes" id="UP000701698">
    <property type="component" value="Unassembled WGS sequence"/>
</dbReference>
<evidence type="ECO:0000313" key="9">
    <source>
        <dbReference type="EMBL" id="MCA9390303.1"/>
    </source>
</evidence>
<dbReference type="PRINTS" id="PR01035">
    <property type="entry name" value="TCRTETA"/>
</dbReference>
<sequence>MLKKLNSPLVALWLTVFIDLLGLGIVIPIFAALFFIPGAVFFGLEADLGGIHLSTSVIYGLLLAAYPFAQFIASPILGDLSDKYGRKKLLVLSIAGTLSAYIMTAISVMTGNFWLMIIARAWDGFTGGNISVAQSAVADISTPETKAKNFGLLGMAFGFGFVIGPYIGGKLSDPAVVSWFSFATPFIFSAILTLINICLIAFNLTETASLDNSRKINLLGAFSNIQRAIQLEKVRDILLVTFLFVFGFNFFTQFFQVYLIEYFSYTQSQIGDLFAYVGIWIALTQGFFLRKLLVRYQPNQIARVSLLALSIAFVVLIIPKQAWALWVTIPFIAIFNGLTQPNLITMTSDLADKKTQGEILGIGQSVQSLAQTIPPLVAGFVNSIHPNLPTLVAAGVIFVSWLAYLSFLRAQKISWHQ</sequence>
<dbReference type="CDD" id="cd17330">
    <property type="entry name" value="MFS_SLC46_TetA_like"/>
    <property type="match status" value="1"/>
</dbReference>